<dbReference type="AlphaFoldDB" id="A0A6J7SFB0"/>
<gene>
    <name evidence="2" type="ORF">UFOPK4237_01032</name>
</gene>
<name>A0A6J7SFB0_9ZZZZ</name>
<keyword evidence="1" id="KW-1133">Transmembrane helix</keyword>
<feature type="transmembrane region" description="Helical" evidence="1">
    <location>
        <begin position="12"/>
        <end position="30"/>
    </location>
</feature>
<feature type="transmembrane region" description="Helical" evidence="1">
    <location>
        <begin position="352"/>
        <end position="372"/>
    </location>
</feature>
<feature type="transmembrane region" description="Helical" evidence="1">
    <location>
        <begin position="560"/>
        <end position="581"/>
    </location>
</feature>
<keyword evidence="1" id="KW-0472">Membrane</keyword>
<accession>A0A6J7SFB0</accession>
<feature type="transmembrane region" description="Helical" evidence="1">
    <location>
        <begin position="532"/>
        <end position="553"/>
    </location>
</feature>
<feature type="transmembrane region" description="Helical" evidence="1">
    <location>
        <begin position="328"/>
        <end position="345"/>
    </location>
</feature>
<feature type="transmembrane region" description="Helical" evidence="1">
    <location>
        <begin position="132"/>
        <end position="151"/>
    </location>
</feature>
<sequence>MASPNFSRYGWALAPITGALGFAVLGLSGVAWTQALAITFIVALQVAAGSMLWSLIRGGKCNDLEKLGMGMALGPVMSLATGLAVQLFGRGTWGWLIAPLLVFTFCLYLRLRRRKTNTGESPTALKLDLASLWAFILTIVLGSASLIPNIASYPLNIIGLANRYHADIFFFEALSTSISKFGPFNSIFTPGSEIRYHWLVYAWSGQVTAAADASPFVVLTRVVPLIAILASCFIAIVWVRRLTKVVWAPSLAVLLLITGGYVGATYGVVFNFDSPSLAMTAAWILAFGFALVILLDLLAQSRSQRIALLIMIAILSAALAGGKISSGIEALAAVFFTTAVGLVLRKEWGKRAALAAGSSFIGFLLSYVIFVAGSADPGQLHFGEFWNRASSVQGLNPIPGNLGIALGTAILLLAMSFRWAGLIWLFGQRQTRTDPSVIFGFGLAITGVLAILILSSGLNETWFALAASAPLAAISAAGVAEMTRSILPVANRTTKLTIAICVLAAFALFVLVSRLWATGPSGGNDWVPTLRWLGPIAALVGAVVVALVLAVFLRHHTRKLRVWFGLILLICVFIAVPSRLLGVGMGSVADQPGLRDDAFGPIVPFVVTRDQNEVQEWSTDHSEAASWLRTNAGDADVLATNITFGSFIPAITRMQTLASAVNYQAMYGPANMIQPLVSREGQSWDFIDSPNKLTVQPLCDANVKWVWVDPMRSQRRDWLPFATIVFENPSVTILKINQSTCT</sequence>
<feature type="transmembrane region" description="Helical" evidence="1">
    <location>
        <begin position="402"/>
        <end position="425"/>
    </location>
</feature>
<reference evidence="2" key="1">
    <citation type="submission" date="2020-05" db="EMBL/GenBank/DDBJ databases">
        <authorList>
            <person name="Chiriac C."/>
            <person name="Salcher M."/>
            <person name="Ghai R."/>
            <person name="Kavagutti S V."/>
        </authorList>
    </citation>
    <scope>NUCLEOTIDE SEQUENCE</scope>
</reference>
<feature type="transmembrane region" description="Helical" evidence="1">
    <location>
        <begin position="306"/>
        <end position="322"/>
    </location>
</feature>
<feature type="transmembrane region" description="Helical" evidence="1">
    <location>
        <begin position="437"/>
        <end position="456"/>
    </location>
</feature>
<feature type="transmembrane region" description="Helical" evidence="1">
    <location>
        <begin position="222"/>
        <end position="239"/>
    </location>
</feature>
<evidence type="ECO:0000256" key="1">
    <source>
        <dbReference type="SAM" id="Phobius"/>
    </source>
</evidence>
<organism evidence="2">
    <name type="scientific">freshwater metagenome</name>
    <dbReference type="NCBI Taxonomy" id="449393"/>
    <lineage>
        <taxon>unclassified sequences</taxon>
        <taxon>metagenomes</taxon>
        <taxon>ecological metagenomes</taxon>
    </lineage>
</organism>
<evidence type="ECO:0000313" key="2">
    <source>
        <dbReference type="EMBL" id="CAB5039721.1"/>
    </source>
</evidence>
<feature type="transmembrane region" description="Helical" evidence="1">
    <location>
        <begin position="278"/>
        <end position="299"/>
    </location>
</feature>
<feature type="transmembrane region" description="Helical" evidence="1">
    <location>
        <begin position="496"/>
        <end position="517"/>
    </location>
</feature>
<feature type="transmembrane region" description="Helical" evidence="1">
    <location>
        <begin position="93"/>
        <end position="111"/>
    </location>
</feature>
<dbReference type="EMBL" id="CAFBPZ010000067">
    <property type="protein sequence ID" value="CAB5039721.1"/>
    <property type="molecule type" value="Genomic_DNA"/>
</dbReference>
<keyword evidence="1" id="KW-0812">Transmembrane</keyword>
<feature type="transmembrane region" description="Helical" evidence="1">
    <location>
        <begin position="67"/>
        <end position="87"/>
    </location>
</feature>
<feature type="transmembrane region" description="Helical" evidence="1">
    <location>
        <begin position="251"/>
        <end position="272"/>
    </location>
</feature>
<feature type="transmembrane region" description="Helical" evidence="1">
    <location>
        <begin position="462"/>
        <end position="484"/>
    </location>
</feature>
<protein>
    <submittedName>
        <fullName evidence="2">Unannotated protein</fullName>
    </submittedName>
</protein>
<feature type="transmembrane region" description="Helical" evidence="1">
    <location>
        <begin position="36"/>
        <end position="55"/>
    </location>
</feature>
<proteinExistence type="predicted"/>